<evidence type="ECO:0000256" key="1">
    <source>
        <dbReference type="SAM" id="Phobius"/>
    </source>
</evidence>
<keyword evidence="1" id="KW-1133">Transmembrane helix</keyword>
<feature type="transmembrane region" description="Helical" evidence="1">
    <location>
        <begin position="103"/>
        <end position="124"/>
    </location>
</feature>
<gene>
    <name evidence="2" type="ORF">GCM10022247_35350</name>
</gene>
<feature type="transmembrane region" description="Helical" evidence="1">
    <location>
        <begin position="42"/>
        <end position="68"/>
    </location>
</feature>
<reference evidence="3" key="1">
    <citation type="journal article" date="2019" name="Int. J. Syst. Evol. Microbiol.">
        <title>The Global Catalogue of Microorganisms (GCM) 10K type strain sequencing project: providing services to taxonomists for standard genome sequencing and annotation.</title>
        <authorList>
            <consortium name="The Broad Institute Genomics Platform"/>
            <consortium name="The Broad Institute Genome Sequencing Center for Infectious Disease"/>
            <person name="Wu L."/>
            <person name="Ma J."/>
        </authorList>
    </citation>
    <scope>NUCLEOTIDE SEQUENCE [LARGE SCALE GENOMIC DNA]</scope>
    <source>
        <strain evidence="3">JCM 17342</strain>
    </source>
</reference>
<dbReference type="Proteomes" id="UP001501747">
    <property type="component" value="Unassembled WGS sequence"/>
</dbReference>
<name>A0ABP7SCW6_9PSEU</name>
<keyword evidence="1" id="KW-0812">Transmembrane</keyword>
<proteinExistence type="predicted"/>
<evidence type="ECO:0008006" key="4">
    <source>
        <dbReference type="Google" id="ProtNLM"/>
    </source>
</evidence>
<keyword evidence="1" id="KW-0472">Membrane</keyword>
<evidence type="ECO:0000313" key="3">
    <source>
        <dbReference type="Proteomes" id="UP001501747"/>
    </source>
</evidence>
<evidence type="ECO:0000313" key="2">
    <source>
        <dbReference type="EMBL" id="GAA4010125.1"/>
    </source>
</evidence>
<comment type="caution">
    <text evidence="2">The sequence shown here is derived from an EMBL/GenBank/DDBJ whole genome shotgun (WGS) entry which is preliminary data.</text>
</comment>
<protein>
    <recommendedName>
        <fullName evidence="4">DUF4956 domain-containing protein</fullName>
    </recommendedName>
</protein>
<sequence>MFAFVAALAYALGYTAQDAFYFEFGLSLEQVGIDKVAALFRLTPLAFIVAIAACLFVAITVALVELLLRRRGARLFRHVPAVVLTPAILGIAGLLAQLSSIPFVRGVGVAIFVWGVGTVVWFIFDALIGRLVAIIAAGVTVVACAGIALLLWVSVTAVEIRDRGFPLAEPVMLRMVGIRVAMVDLRWKDPARRPPALAQPAGASPGQQRLLLVLNESGGRFTVYDCVSKQVFRISDSDADMDRYLGPLYGDRRTEPEWAPRLPPCLVRDS</sequence>
<feature type="transmembrane region" description="Helical" evidence="1">
    <location>
        <begin position="75"/>
        <end position="97"/>
    </location>
</feature>
<feature type="transmembrane region" description="Helical" evidence="1">
    <location>
        <begin position="131"/>
        <end position="153"/>
    </location>
</feature>
<dbReference type="EMBL" id="BAABAL010000012">
    <property type="protein sequence ID" value="GAA4010125.1"/>
    <property type="molecule type" value="Genomic_DNA"/>
</dbReference>
<keyword evidence="3" id="KW-1185">Reference proteome</keyword>
<accession>A0ABP7SCW6</accession>
<organism evidence="2 3">
    <name type="scientific">Allokutzneria multivorans</name>
    <dbReference type="NCBI Taxonomy" id="1142134"/>
    <lineage>
        <taxon>Bacteria</taxon>
        <taxon>Bacillati</taxon>
        <taxon>Actinomycetota</taxon>
        <taxon>Actinomycetes</taxon>
        <taxon>Pseudonocardiales</taxon>
        <taxon>Pseudonocardiaceae</taxon>
        <taxon>Allokutzneria</taxon>
    </lineage>
</organism>